<keyword evidence="2" id="KW-1185">Reference proteome</keyword>
<feature type="non-terminal residue" evidence="1">
    <location>
        <position position="205"/>
    </location>
</feature>
<gene>
    <name evidence="1" type="ORF">HGM15179_012282</name>
</gene>
<sequence>LLQEEAGKIGIAQAGEKKALGKDGERLLTSAWTDRTRRNGFKVSESAGITQGSYSRAALGLLPQGTAGTFTYSSRPLYCRIHLAKGRHCAKENVNHQSIKAADYHPKADTMAAMIAADKATEWWIGDGKSEILTISSKWICKVHILHVNDNKSPFDLQNQWLRSKGATCIISPGVKYRFCFVVLFKQTVDHKYRKRSDAFICQQN</sequence>
<reference evidence="1" key="1">
    <citation type="submission" date="2019-04" db="EMBL/GenBank/DDBJ databases">
        <title>Genome assembly of Zosterops borbonicus 15179.</title>
        <authorList>
            <person name="Leroy T."/>
            <person name="Anselmetti Y."/>
            <person name="Tilak M.-K."/>
            <person name="Nabholz B."/>
        </authorList>
    </citation>
    <scope>NUCLEOTIDE SEQUENCE</scope>
    <source>
        <strain evidence="1">HGM_15179</strain>
        <tissue evidence="1">Muscle</tissue>
    </source>
</reference>
<protein>
    <submittedName>
        <fullName evidence="1">Uncharacterized protein</fullName>
    </submittedName>
</protein>
<dbReference type="EMBL" id="SWJQ01000405">
    <property type="protein sequence ID" value="TRZ14819.1"/>
    <property type="molecule type" value="Genomic_DNA"/>
</dbReference>
<accession>A0A8K1GA42</accession>
<dbReference type="Proteomes" id="UP000796761">
    <property type="component" value="Unassembled WGS sequence"/>
</dbReference>
<proteinExistence type="predicted"/>
<evidence type="ECO:0000313" key="2">
    <source>
        <dbReference type="Proteomes" id="UP000796761"/>
    </source>
</evidence>
<comment type="caution">
    <text evidence="1">The sequence shown here is derived from an EMBL/GenBank/DDBJ whole genome shotgun (WGS) entry which is preliminary data.</text>
</comment>
<name>A0A8K1GA42_9PASS</name>
<organism evidence="1 2">
    <name type="scientific">Zosterops borbonicus</name>
    <dbReference type="NCBI Taxonomy" id="364589"/>
    <lineage>
        <taxon>Eukaryota</taxon>
        <taxon>Metazoa</taxon>
        <taxon>Chordata</taxon>
        <taxon>Craniata</taxon>
        <taxon>Vertebrata</taxon>
        <taxon>Euteleostomi</taxon>
        <taxon>Archelosauria</taxon>
        <taxon>Archosauria</taxon>
        <taxon>Dinosauria</taxon>
        <taxon>Saurischia</taxon>
        <taxon>Theropoda</taxon>
        <taxon>Coelurosauria</taxon>
        <taxon>Aves</taxon>
        <taxon>Neognathae</taxon>
        <taxon>Neoaves</taxon>
        <taxon>Telluraves</taxon>
        <taxon>Australaves</taxon>
        <taxon>Passeriformes</taxon>
        <taxon>Sylvioidea</taxon>
        <taxon>Zosteropidae</taxon>
        <taxon>Zosterops</taxon>
    </lineage>
</organism>
<dbReference type="AlphaFoldDB" id="A0A8K1GA42"/>
<evidence type="ECO:0000313" key="1">
    <source>
        <dbReference type="EMBL" id="TRZ14819.1"/>
    </source>
</evidence>